<evidence type="ECO:0000313" key="1">
    <source>
        <dbReference type="EMBL" id="CAB9496246.1"/>
    </source>
</evidence>
<dbReference type="AlphaFoldDB" id="A0A9N8D8R0"/>
<protein>
    <submittedName>
        <fullName evidence="1">Uncharacterized protein</fullName>
    </submittedName>
</protein>
<sequence>MCNNTSLSSFLDGVSFVDESCGMELEVMDFESEFLAGVDAMLDTSMSMAMDTMDNSELAVKTDPLPPLSLAVNMEHEDLDALLSPPSDATSSSTNHFGTTITANSTANTYNQYPGSLENLAHCMRTSEMALAQMQKNLQVSQSQSHNLAVFSKANHFFTGSRATITPELELSRQKVWSLIHQHHHQQQQHHVYTHKAPATAAA</sequence>
<dbReference type="Proteomes" id="UP001153069">
    <property type="component" value="Unassembled WGS sequence"/>
</dbReference>
<name>A0A9N8D8R0_9STRA</name>
<comment type="caution">
    <text evidence="1">The sequence shown here is derived from an EMBL/GenBank/DDBJ whole genome shotgun (WGS) entry which is preliminary data.</text>
</comment>
<proteinExistence type="predicted"/>
<accession>A0A9N8D8R0</accession>
<keyword evidence="2" id="KW-1185">Reference proteome</keyword>
<reference evidence="1" key="1">
    <citation type="submission" date="2020-06" db="EMBL/GenBank/DDBJ databases">
        <authorList>
            <consortium name="Plant Systems Biology data submission"/>
        </authorList>
    </citation>
    <scope>NUCLEOTIDE SEQUENCE</scope>
    <source>
        <strain evidence="1">D6</strain>
    </source>
</reference>
<dbReference type="EMBL" id="CAICTM010000003">
    <property type="protein sequence ID" value="CAB9496246.1"/>
    <property type="molecule type" value="Genomic_DNA"/>
</dbReference>
<organism evidence="1 2">
    <name type="scientific">Seminavis robusta</name>
    <dbReference type="NCBI Taxonomy" id="568900"/>
    <lineage>
        <taxon>Eukaryota</taxon>
        <taxon>Sar</taxon>
        <taxon>Stramenopiles</taxon>
        <taxon>Ochrophyta</taxon>
        <taxon>Bacillariophyta</taxon>
        <taxon>Bacillariophyceae</taxon>
        <taxon>Bacillariophycidae</taxon>
        <taxon>Naviculales</taxon>
        <taxon>Naviculaceae</taxon>
        <taxon>Seminavis</taxon>
    </lineage>
</organism>
<gene>
    <name evidence="1" type="ORF">SEMRO_3_G002210.1</name>
</gene>
<evidence type="ECO:0000313" key="2">
    <source>
        <dbReference type="Proteomes" id="UP001153069"/>
    </source>
</evidence>